<evidence type="ECO:0000313" key="9">
    <source>
        <dbReference type="Proteomes" id="UP000239898"/>
    </source>
</evidence>
<dbReference type="InterPro" id="IPR013525">
    <property type="entry name" value="ABC2_TM"/>
</dbReference>
<dbReference type="GO" id="GO:0043190">
    <property type="term" value="C:ATP-binding cassette (ABC) transporter complex"/>
    <property type="evidence" value="ECO:0007669"/>
    <property type="project" value="InterPro"/>
</dbReference>
<dbReference type="InterPro" id="IPR051784">
    <property type="entry name" value="Nod_factor_ABC_transporter"/>
</dbReference>
<accession>A0A2S6ZFU7</accession>
<feature type="transmembrane region" description="Helical" evidence="6">
    <location>
        <begin position="60"/>
        <end position="82"/>
    </location>
</feature>
<dbReference type="PIRSF" id="PIRSF006648">
    <property type="entry name" value="DrrB"/>
    <property type="match status" value="1"/>
</dbReference>
<evidence type="ECO:0000256" key="1">
    <source>
        <dbReference type="ARBA" id="ARBA00004141"/>
    </source>
</evidence>
<dbReference type="EMBL" id="MIGX01000034">
    <property type="protein sequence ID" value="PPT91132.1"/>
    <property type="molecule type" value="Genomic_DNA"/>
</dbReference>
<dbReference type="AlphaFoldDB" id="A0A2S6ZFU7"/>
<evidence type="ECO:0000256" key="6">
    <source>
        <dbReference type="RuleBase" id="RU361157"/>
    </source>
</evidence>
<gene>
    <name evidence="8" type="ORF">XthCFBP4691_09095</name>
</gene>
<comment type="subcellular location">
    <subcellularLocation>
        <location evidence="6">Cell inner membrane</location>
        <topology evidence="6">Multi-pass membrane protein</topology>
    </subcellularLocation>
    <subcellularLocation>
        <location evidence="1">Membrane</location>
        <topology evidence="1">Multi-pass membrane protein</topology>
    </subcellularLocation>
</comment>
<feature type="domain" description="ABC transmembrane type-2" evidence="7">
    <location>
        <begin position="20"/>
        <end position="252"/>
    </location>
</feature>
<dbReference type="Pfam" id="PF01061">
    <property type="entry name" value="ABC2_membrane"/>
    <property type="match status" value="1"/>
</dbReference>
<organism evidence="8 9">
    <name type="scientific">Xanthomonas theicola</name>
    <dbReference type="NCBI Taxonomy" id="56464"/>
    <lineage>
        <taxon>Bacteria</taxon>
        <taxon>Pseudomonadati</taxon>
        <taxon>Pseudomonadota</taxon>
        <taxon>Gammaproteobacteria</taxon>
        <taxon>Lysobacterales</taxon>
        <taxon>Lysobacteraceae</taxon>
        <taxon>Xanthomonas</taxon>
    </lineage>
</organism>
<name>A0A2S6ZFU7_9XANT</name>
<dbReference type="GO" id="GO:0140359">
    <property type="term" value="F:ABC-type transporter activity"/>
    <property type="evidence" value="ECO:0007669"/>
    <property type="project" value="InterPro"/>
</dbReference>
<dbReference type="RefSeq" id="WP_128420120.1">
    <property type="nucleotide sequence ID" value="NZ_CP049017.1"/>
</dbReference>
<dbReference type="PROSITE" id="PS51012">
    <property type="entry name" value="ABC_TM2"/>
    <property type="match status" value="1"/>
</dbReference>
<evidence type="ECO:0000313" key="8">
    <source>
        <dbReference type="EMBL" id="PPT91132.1"/>
    </source>
</evidence>
<dbReference type="InterPro" id="IPR000412">
    <property type="entry name" value="ABC_2_transport"/>
</dbReference>
<comment type="similarity">
    <text evidence="2 6">Belongs to the ABC-2 integral membrane protein family.</text>
</comment>
<dbReference type="Proteomes" id="UP000239898">
    <property type="component" value="Unassembled WGS sequence"/>
</dbReference>
<dbReference type="PRINTS" id="PR00164">
    <property type="entry name" value="ABC2TRNSPORT"/>
</dbReference>
<feature type="transmembrane region" description="Helical" evidence="6">
    <location>
        <begin position="103"/>
        <end position="126"/>
    </location>
</feature>
<proteinExistence type="inferred from homology"/>
<comment type="caution">
    <text evidence="8">The sequence shown here is derived from an EMBL/GenBank/DDBJ whole genome shotgun (WGS) entry which is preliminary data.</text>
</comment>
<keyword evidence="4 6" id="KW-1133">Transmembrane helix</keyword>
<evidence type="ECO:0000259" key="7">
    <source>
        <dbReference type="PROSITE" id="PS51012"/>
    </source>
</evidence>
<feature type="transmembrane region" description="Helical" evidence="6">
    <location>
        <begin position="227"/>
        <end position="246"/>
    </location>
</feature>
<keyword evidence="9" id="KW-1185">Reference proteome</keyword>
<feature type="transmembrane region" description="Helical" evidence="6">
    <location>
        <begin position="20"/>
        <end position="40"/>
    </location>
</feature>
<dbReference type="PANTHER" id="PTHR43229:SF2">
    <property type="entry name" value="NODULATION PROTEIN J"/>
    <property type="match status" value="1"/>
</dbReference>
<sequence>MSALSAVFYRNYLLRRKNPFLMFWDVVAPIAYLLLFGIGYEQLLGGGLEIDGEHVRYTTFLVSGVLGLVTFGIAVNTSWSFFMDRDSGMAEEMLTYPLTRPQILLGKLAFNIALALASSTLVLLVGGLVTDIPVRPEMLPLILAVTILSQTTQFFVFDMVAIKINQMDAYNAVVGVLYVLLMFLSPMFYPLTDMPLWFKVVSYLNPMTWQIDLLRFALLGVGDPQQLLIEGAALVAVTVAGVAIGLRSLHHQP</sequence>
<keyword evidence="5 6" id="KW-0472">Membrane</keyword>
<keyword evidence="3 6" id="KW-0812">Transmembrane</keyword>
<keyword evidence="6" id="KW-0813">Transport</keyword>
<reference evidence="8 9" key="1">
    <citation type="submission" date="2016-08" db="EMBL/GenBank/DDBJ databases">
        <title>Evolution of the type three secretion system and type three effector repertoires in Xanthomonas.</title>
        <authorList>
            <person name="Merda D."/>
            <person name="Briand M."/>
            <person name="Bosis E."/>
            <person name="Rousseau C."/>
            <person name="Portier P."/>
            <person name="Jacques M.-A."/>
            <person name="Fischer-Le Saux M."/>
        </authorList>
    </citation>
    <scope>NUCLEOTIDE SEQUENCE [LARGE SCALE GENOMIC DNA]</scope>
    <source>
        <strain evidence="8 9">CFBP 4691</strain>
    </source>
</reference>
<evidence type="ECO:0000256" key="5">
    <source>
        <dbReference type="ARBA" id="ARBA00023136"/>
    </source>
</evidence>
<dbReference type="PANTHER" id="PTHR43229">
    <property type="entry name" value="NODULATION PROTEIN J"/>
    <property type="match status" value="1"/>
</dbReference>
<dbReference type="OrthoDB" id="9255971at2"/>
<keyword evidence="6" id="KW-1003">Cell membrane</keyword>
<protein>
    <recommendedName>
        <fullName evidence="6">Transport permease protein</fullName>
    </recommendedName>
</protein>
<feature type="transmembrane region" description="Helical" evidence="6">
    <location>
        <begin position="169"/>
        <end position="189"/>
    </location>
</feature>
<dbReference type="InterPro" id="IPR047817">
    <property type="entry name" value="ABC2_TM_bact-type"/>
</dbReference>
<evidence type="ECO:0000256" key="2">
    <source>
        <dbReference type="ARBA" id="ARBA00007783"/>
    </source>
</evidence>
<evidence type="ECO:0000256" key="4">
    <source>
        <dbReference type="ARBA" id="ARBA00022989"/>
    </source>
</evidence>
<evidence type="ECO:0000256" key="3">
    <source>
        <dbReference type="ARBA" id="ARBA00022692"/>
    </source>
</evidence>
<feature type="transmembrane region" description="Helical" evidence="6">
    <location>
        <begin position="138"/>
        <end position="157"/>
    </location>
</feature>